<gene>
    <name evidence="3" type="ORF">EXIGLDRAFT_837560</name>
</gene>
<evidence type="ECO:0000313" key="4">
    <source>
        <dbReference type="Proteomes" id="UP000077266"/>
    </source>
</evidence>
<feature type="region of interest" description="Disordered" evidence="1">
    <location>
        <begin position="292"/>
        <end position="336"/>
    </location>
</feature>
<evidence type="ECO:0000313" key="3">
    <source>
        <dbReference type="EMBL" id="KZV90799.1"/>
    </source>
</evidence>
<feature type="transmembrane region" description="Helical" evidence="2">
    <location>
        <begin position="54"/>
        <end position="75"/>
    </location>
</feature>
<feature type="transmembrane region" description="Helical" evidence="2">
    <location>
        <begin position="12"/>
        <end position="33"/>
    </location>
</feature>
<keyword evidence="2" id="KW-0472">Membrane</keyword>
<dbReference type="Proteomes" id="UP000077266">
    <property type="component" value="Unassembled WGS sequence"/>
</dbReference>
<dbReference type="AlphaFoldDB" id="A0A166ADA9"/>
<feature type="transmembrane region" description="Helical" evidence="2">
    <location>
        <begin position="164"/>
        <end position="182"/>
    </location>
</feature>
<name>A0A166ADA9_EXIGL</name>
<feature type="transmembrane region" description="Helical" evidence="2">
    <location>
        <begin position="87"/>
        <end position="106"/>
    </location>
</feature>
<feature type="transmembrane region" description="Helical" evidence="2">
    <location>
        <begin position="194"/>
        <end position="219"/>
    </location>
</feature>
<dbReference type="OrthoDB" id="3197626at2759"/>
<feature type="compositionally biased region" description="Basic and acidic residues" evidence="1">
    <location>
        <begin position="317"/>
        <end position="336"/>
    </location>
</feature>
<keyword evidence="2" id="KW-1133">Transmembrane helix</keyword>
<evidence type="ECO:0000256" key="1">
    <source>
        <dbReference type="SAM" id="MobiDB-lite"/>
    </source>
</evidence>
<reference evidence="3 4" key="1">
    <citation type="journal article" date="2016" name="Mol. Biol. Evol.">
        <title>Comparative Genomics of Early-Diverging Mushroom-Forming Fungi Provides Insights into the Origins of Lignocellulose Decay Capabilities.</title>
        <authorList>
            <person name="Nagy L.G."/>
            <person name="Riley R."/>
            <person name="Tritt A."/>
            <person name="Adam C."/>
            <person name="Daum C."/>
            <person name="Floudas D."/>
            <person name="Sun H."/>
            <person name="Yadav J.S."/>
            <person name="Pangilinan J."/>
            <person name="Larsson K.H."/>
            <person name="Matsuura K."/>
            <person name="Barry K."/>
            <person name="Labutti K."/>
            <person name="Kuo R."/>
            <person name="Ohm R.A."/>
            <person name="Bhattacharya S.S."/>
            <person name="Shirouzu T."/>
            <person name="Yoshinaga Y."/>
            <person name="Martin F.M."/>
            <person name="Grigoriev I.V."/>
            <person name="Hibbett D.S."/>
        </authorList>
    </citation>
    <scope>NUCLEOTIDE SEQUENCE [LARGE SCALE GENOMIC DNA]</scope>
    <source>
        <strain evidence="3 4">HHB12029</strain>
    </source>
</reference>
<organism evidence="3 4">
    <name type="scientific">Exidia glandulosa HHB12029</name>
    <dbReference type="NCBI Taxonomy" id="1314781"/>
    <lineage>
        <taxon>Eukaryota</taxon>
        <taxon>Fungi</taxon>
        <taxon>Dikarya</taxon>
        <taxon>Basidiomycota</taxon>
        <taxon>Agaricomycotina</taxon>
        <taxon>Agaricomycetes</taxon>
        <taxon>Auriculariales</taxon>
        <taxon>Exidiaceae</taxon>
        <taxon>Exidia</taxon>
    </lineage>
</organism>
<dbReference type="EMBL" id="KV426040">
    <property type="protein sequence ID" value="KZV90799.1"/>
    <property type="molecule type" value="Genomic_DNA"/>
</dbReference>
<proteinExistence type="predicted"/>
<protein>
    <submittedName>
        <fullName evidence="3">Uncharacterized protein</fullName>
    </submittedName>
</protein>
<dbReference type="InParanoid" id="A0A166ADA9"/>
<keyword evidence="2" id="KW-0812">Transmembrane</keyword>
<evidence type="ECO:0000256" key="2">
    <source>
        <dbReference type="SAM" id="Phobius"/>
    </source>
</evidence>
<feature type="transmembrane region" description="Helical" evidence="2">
    <location>
        <begin position="118"/>
        <end position="138"/>
    </location>
</feature>
<keyword evidence="4" id="KW-1185">Reference proteome</keyword>
<sequence>MANFQDAEVVALSARAYVLFIHTLFGVYLWEFFTSIWFEWEFATRVRKLSAASVVYFLARYLTLAALIVAIRMANVIEPLDCKAWNFALYALAFSGVGFTSMLLFLRVIAISKKSKPIIAFFSVFYVAEWLAIIYGIYNSDAEYMPRASLCAAKGLIKHRPNTFVQFAFDFCCLVTMAVFLIRNGSKGGSLRSLMVNQGVVYVACITVAYCIASIFLIANLNDSINQIPTLFALTMMVLLSTRLHRELVTEQSTPSTPTVRPMSLVSLGISLPTARKPKPPPLTIPVPRIQVHRATTATTDDGQKLTEEDLYTVNKLESRSRPGTARRDSEPFADV</sequence>
<accession>A0A166ADA9</accession>